<dbReference type="InterPro" id="IPR000477">
    <property type="entry name" value="RT_dom"/>
</dbReference>
<dbReference type="SUPFAM" id="SSF56672">
    <property type="entry name" value="DNA/RNA polymerases"/>
    <property type="match status" value="1"/>
</dbReference>
<keyword evidence="3" id="KW-1185">Reference proteome</keyword>
<protein>
    <submittedName>
        <fullName evidence="2">5934_t:CDS:1</fullName>
    </submittedName>
</protein>
<organism evidence="2 3">
    <name type="scientific">Acaulospora morrowiae</name>
    <dbReference type="NCBI Taxonomy" id="94023"/>
    <lineage>
        <taxon>Eukaryota</taxon>
        <taxon>Fungi</taxon>
        <taxon>Fungi incertae sedis</taxon>
        <taxon>Mucoromycota</taxon>
        <taxon>Glomeromycotina</taxon>
        <taxon>Glomeromycetes</taxon>
        <taxon>Diversisporales</taxon>
        <taxon>Acaulosporaceae</taxon>
        <taxon>Acaulospora</taxon>
    </lineage>
</organism>
<dbReference type="Proteomes" id="UP000789342">
    <property type="component" value="Unassembled WGS sequence"/>
</dbReference>
<dbReference type="PANTHER" id="PTHR33050:SF7">
    <property type="entry name" value="RIBONUCLEASE H"/>
    <property type="match status" value="1"/>
</dbReference>
<dbReference type="InterPro" id="IPR043502">
    <property type="entry name" value="DNA/RNA_pol_sf"/>
</dbReference>
<reference evidence="2" key="1">
    <citation type="submission" date="2021-06" db="EMBL/GenBank/DDBJ databases">
        <authorList>
            <person name="Kallberg Y."/>
            <person name="Tangrot J."/>
            <person name="Rosling A."/>
        </authorList>
    </citation>
    <scope>NUCLEOTIDE SEQUENCE</scope>
    <source>
        <strain evidence="2">CL551</strain>
    </source>
</reference>
<dbReference type="PANTHER" id="PTHR33050">
    <property type="entry name" value="REVERSE TRANSCRIPTASE DOMAIN-CONTAINING PROTEIN"/>
    <property type="match status" value="1"/>
</dbReference>
<dbReference type="PROSITE" id="PS50878">
    <property type="entry name" value="RT_POL"/>
    <property type="match status" value="1"/>
</dbReference>
<feature type="domain" description="Reverse transcriptase" evidence="1">
    <location>
        <begin position="75"/>
        <end position="258"/>
    </location>
</feature>
<evidence type="ECO:0000313" key="3">
    <source>
        <dbReference type="Proteomes" id="UP000789342"/>
    </source>
</evidence>
<dbReference type="Pfam" id="PF00078">
    <property type="entry name" value="RVT_1"/>
    <property type="match status" value="1"/>
</dbReference>
<dbReference type="InterPro" id="IPR052055">
    <property type="entry name" value="Hepadnavirus_pol/RT"/>
</dbReference>
<dbReference type="AlphaFoldDB" id="A0A9N9FBA3"/>
<name>A0A9N9FBA3_9GLOM</name>
<dbReference type="Gene3D" id="3.10.10.10">
    <property type="entry name" value="HIV Type 1 Reverse Transcriptase, subunit A, domain 1"/>
    <property type="match status" value="1"/>
</dbReference>
<dbReference type="OrthoDB" id="2286148at2759"/>
<proteinExistence type="predicted"/>
<accession>A0A9N9FBA3</accession>
<dbReference type="Gene3D" id="3.30.70.270">
    <property type="match status" value="1"/>
</dbReference>
<dbReference type="InterPro" id="IPR043128">
    <property type="entry name" value="Rev_trsase/Diguanyl_cyclase"/>
</dbReference>
<dbReference type="CDD" id="cd03714">
    <property type="entry name" value="RT_DIRS1"/>
    <property type="match status" value="1"/>
</dbReference>
<sequence>MTLEETNIGGRLYYFSDQWYRHFANNEANRIIENGYFPAWNNARCPRLRKFPISSRKRRYPDESHAAIKCLLSSGIISTFSIYKKCFLSNAFFKPKEDGSQRLIVNLKGLNRHVRPLYSPKMDRIKDVISVLNRGYLMFSIDIKDAFHHIPVHPDARKYFVFDFDGRRYCYNCLPFGLKTSPAVFSFIFRLAVNLARTSGIHIFVYLDEILFIARSLQEAVGCRNFIIRKLELLGFVVNKEKSHLDPSTKIRHLGFFIDSHNMRVYVPPDKVENLIAECENFYELIKKRRAHNRELLSIVGKIRSIYIAFSPALKYARRLNVLFHRREYSHIRKTRKIGYLLSSFIYTLRRKYWRSIRQINADEHF</sequence>
<gene>
    <name evidence="2" type="ORF">AMORRO_LOCUS4261</name>
</gene>
<evidence type="ECO:0000313" key="2">
    <source>
        <dbReference type="EMBL" id="CAG8522168.1"/>
    </source>
</evidence>
<comment type="caution">
    <text evidence="2">The sequence shown here is derived from an EMBL/GenBank/DDBJ whole genome shotgun (WGS) entry which is preliminary data.</text>
</comment>
<dbReference type="EMBL" id="CAJVPV010002261">
    <property type="protein sequence ID" value="CAG8522168.1"/>
    <property type="molecule type" value="Genomic_DNA"/>
</dbReference>
<evidence type="ECO:0000259" key="1">
    <source>
        <dbReference type="PROSITE" id="PS50878"/>
    </source>
</evidence>